<dbReference type="RefSeq" id="WP_011307144.1">
    <property type="nucleotide sequence ID" value="NZ_CP009526.1"/>
</dbReference>
<dbReference type="InterPro" id="IPR051550">
    <property type="entry name" value="SCF-Subunits/Alg-Epimerases"/>
</dbReference>
<dbReference type="NCBIfam" id="TIGR03804">
    <property type="entry name" value="para_beta_helix"/>
    <property type="match status" value="1"/>
</dbReference>
<gene>
    <name evidence="6" type="ORF">MSBRW_2571</name>
</gene>
<reference evidence="6 7" key="1">
    <citation type="submission" date="2014-07" db="EMBL/GenBank/DDBJ databases">
        <title>Methanogenic archaea and the global carbon cycle.</title>
        <authorList>
            <person name="Henriksen J.R."/>
            <person name="Luke J."/>
            <person name="Reinhart S."/>
            <person name="Benedict M.N."/>
            <person name="Youngblut N.D."/>
            <person name="Metcalf M.E."/>
            <person name="Whitaker R.J."/>
            <person name="Metcalf W.W."/>
        </authorList>
    </citation>
    <scope>NUCLEOTIDE SEQUENCE [LARGE SCALE GENOMIC DNA]</scope>
    <source>
        <strain evidence="6 7">Wiesmoor</strain>
    </source>
</reference>
<dbReference type="Proteomes" id="UP000033038">
    <property type="component" value="Chromosome"/>
</dbReference>
<dbReference type="Gene3D" id="2.160.20.10">
    <property type="entry name" value="Single-stranded right-handed beta-helix, Pectin lyase-like"/>
    <property type="match status" value="1"/>
</dbReference>
<dbReference type="InterPro" id="IPR013783">
    <property type="entry name" value="Ig-like_fold"/>
</dbReference>
<evidence type="ECO:0000256" key="2">
    <source>
        <dbReference type="ARBA" id="ARBA00022737"/>
    </source>
</evidence>
<dbReference type="InterPro" id="IPR022409">
    <property type="entry name" value="PKD/Chitinase_dom"/>
</dbReference>
<feature type="domain" description="PKD" evidence="5">
    <location>
        <begin position="355"/>
        <end position="402"/>
    </location>
</feature>
<dbReference type="HOGENOM" id="CLU_527490_0_0_2"/>
<feature type="domain" description="PKD" evidence="5">
    <location>
        <begin position="263"/>
        <end position="315"/>
    </location>
</feature>
<dbReference type="InterPro" id="IPR000601">
    <property type="entry name" value="PKD_dom"/>
</dbReference>
<dbReference type="PATRIC" id="fig|1434109.4.peg.3348"/>
<dbReference type="InterPro" id="IPR007742">
    <property type="entry name" value="NosD_dom"/>
</dbReference>
<dbReference type="InterPro" id="IPR011050">
    <property type="entry name" value="Pectin_lyase_fold/virulence"/>
</dbReference>
<dbReference type="PANTHER" id="PTHR22990:SF15">
    <property type="entry name" value="F-BOX ONLY PROTEIN 10"/>
    <property type="match status" value="1"/>
</dbReference>
<dbReference type="SUPFAM" id="SSF49299">
    <property type="entry name" value="PKD domain"/>
    <property type="match status" value="2"/>
</dbReference>
<proteinExistence type="predicted"/>
<dbReference type="EMBL" id="CP009526">
    <property type="protein sequence ID" value="AKB51824.1"/>
    <property type="molecule type" value="Genomic_DNA"/>
</dbReference>
<dbReference type="GeneID" id="24824134"/>
<dbReference type="SMART" id="SM00089">
    <property type="entry name" value="PKD"/>
    <property type="match status" value="2"/>
</dbReference>
<dbReference type="CDD" id="cd00146">
    <property type="entry name" value="PKD"/>
    <property type="match status" value="2"/>
</dbReference>
<evidence type="ECO:0000256" key="3">
    <source>
        <dbReference type="ARBA" id="ARBA00022786"/>
    </source>
</evidence>
<dbReference type="AlphaFoldDB" id="A0A0E3QNZ0"/>
<name>A0A0E3QNZ0_METBA</name>
<dbReference type="InterPro" id="IPR012334">
    <property type="entry name" value="Pectin_lyas_fold"/>
</dbReference>
<organism evidence="6 7">
    <name type="scientific">Methanosarcina barkeri str. Wiesmoor</name>
    <dbReference type="NCBI Taxonomy" id="1434109"/>
    <lineage>
        <taxon>Archaea</taxon>
        <taxon>Methanobacteriati</taxon>
        <taxon>Methanobacteriota</taxon>
        <taxon>Stenosarchaea group</taxon>
        <taxon>Methanomicrobia</taxon>
        <taxon>Methanosarcinales</taxon>
        <taxon>Methanosarcinaceae</taxon>
        <taxon>Methanosarcina</taxon>
    </lineage>
</organism>
<dbReference type="Pfam" id="PF18911">
    <property type="entry name" value="PKD_4"/>
    <property type="match status" value="1"/>
</dbReference>
<evidence type="ECO:0000256" key="1">
    <source>
        <dbReference type="ARBA" id="ARBA00004906"/>
    </source>
</evidence>
<keyword evidence="4" id="KW-0472">Membrane</keyword>
<dbReference type="Gene3D" id="2.60.40.10">
    <property type="entry name" value="Immunoglobulins"/>
    <property type="match status" value="2"/>
</dbReference>
<evidence type="ECO:0000256" key="4">
    <source>
        <dbReference type="SAM" id="Phobius"/>
    </source>
</evidence>
<dbReference type="SUPFAM" id="SSF51126">
    <property type="entry name" value="Pectin lyase-like"/>
    <property type="match status" value="1"/>
</dbReference>
<keyword evidence="2" id="KW-0677">Repeat</keyword>
<dbReference type="Pfam" id="PF05048">
    <property type="entry name" value="NosD"/>
    <property type="match status" value="1"/>
</dbReference>
<dbReference type="InterPro" id="IPR035986">
    <property type="entry name" value="PKD_dom_sf"/>
</dbReference>
<sequence length="525" mass="57156">MTKIRTFRKVCLFAIFLFLVPISETSAAENVYVSPGESIQEAVDNVLPGDTIFVKPGEYNESIQINQDNLTIISYSKNPYNTVITGTDKESNVFKVVASNVTISGFSISDSKCGIYLNVAQNCIINNNIISGNNIGICLSKSENNTLSNNIVSSNVDCGIKLFTSSGNTIYNNFFNNTNNARDDKLNTWNRTSGNCWSAYTGQDVDADGIGDTAYVVNRLTKSMDHRPLINFIPELPVMPEAIFTSNVTVGYAPLTVEFTDVSENASSLLWNLGNLGISNSSDFLHTFVNEGNYTVILNVTNENGSDSTNVTIHVLKAPDPSDPIFPEVKFGANGTVGYVPLTIQFFDFSENADSLSWGFGDGKMSCCPEPKHTFCCPGNYTVSLTAKNDNGSSSACVVIRVLKANHSSTENTVSPEDAACIVNPKNTEDSGSSLRNESNGAEKLLNRKSLESIENFALSFTGTQMLAEVGPSVEYEILRLADTVKTLRENSVSRSEIRNISIRAMFFGFLGIALGLSAFRRSRK</sequence>
<keyword evidence="4" id="KW-0812">Transmembrane</keyword>
<dbReference type="KEGG" id="mbw:MSBRW_2571"/>
<feature type="transmembrane region" description="Helical" evidence="4">
    <location>
        <begin position="501"/>
        <end position="520"/>
    </location>
</feature>
<dbReference type="PANTHER" id="PTHR22990">
    <property type="entry name" value="F-BOX ONLY PROTEIN"/>
    <property type="match status" value="1"/>
</dbReference>
<keyword evidence="4" id="KW-1133">Transmembrane helix</keyword>
<keyword evidence="3" id="KW-0833">Ubl conjugation pathway</keyword>
<evidence type="ECO:0000259" key="5">
    <source>
        <dbReference type="PROSITE" id="PS50093"/>
    </source>
</evidence>
<dbReference type="SMART" id="SM00710">
    <property type="entry name" value="PbH1"/>
    <property type="match status" value="4"/>
</dbReference>
<dbReference type="InterPro" id="IPR022441">
    <property type="entry name" value="Para_beta_helix_rpt-2"/>
</dbReference>
<protein>
    <submittedName>
        <fullName evidence="6">Cell surface protein</fullName>
    </submittedName>
</protein>
<evidence type="ECO:0000313" key="7">
    <source>
        <dbReference type="Proteomes" id="UP000033038"/>
    </source>
</evidence>
<accession>A0A0E3QNZ0</accession>
<dbReference type="Pfam" id="PF00801">
    <property type="entry name" value="PKD"/>
    <property type="match status" value="1"/>
</dbReference>
<dbReference type="InterPro" id="IPR006626">
    <property type="entry name" value="PbH1"/>
</dbReference>
<comment type="pathway">
    <text evidence="1">Protein modification; protein ubiquitination.</text>
</comment>
<evidence type="ECO:0000313" key="6">
    <source>
        <dbReference type="EMBL" id="AKB51824.1"/>
    </source>
</evidence>
<dbReference type="PROSITE" id="PS50093">
    <property type="entry name" value="PKD"/>
    <property type="match status" value="2"/>
</dbReference>